<dbReference type="EMBL" id="CM055737">
    <property type="protein sequence ID" value="KAJ8006134.1"/>
    <property type="molecule type" value="Genomic_DNA"/>
</dbReference>
<evidence type="ECO:0000313" key="2">
    <source>
        <dbReference type="Proteomes" id="UP001157502"/>
    </source>
</evidence>
<gene>
    <name evidence="1" type="ORF">DPEC_G00125090</name>
</gene>
<accession>A0ACC2GQX7</accession>
<organism evidence="1 2">
    <name type="scientific">Dallia pectoralis</name>
    <name type="common">Alaska blackfish</name>
    <dbReference type="NCBI Taxonomy" id="75939"/>
    <lineage>
        <taxon>Eukaryota</taxon>
        <taxon>Metazoa</taxon>
        <taxon>Chordata</taxon>
        <taxon>Craniata</taxon>
        <taxon>Vertebrata</taxon>
        <taxon>Euteleostomi</taxon>
        <taxon>Actinopterygii</taxon>
        <taxon>Neopterygii</taxon>
        <taxon>Teleostei</taxon>
        <taxon>Protacanthopterygii</taxon>
        <taxon>Esociformes</taxon>
        <taxon>Umbridae</taxon>
        <taxon>Dallia</taxon>
    </lineage>
</organism>
<protein>
    <submittedName>
        <fullName evidence="1">Uncharacterized protein</fullName>
    </submittedName>
</protein>
<keyword evidence="2" id="KW-1185">Reference proteome</keyword>
<reference evidence="1" key="1">
    <citation type="submission" date="2021-05" db="EMBL/GenBank/DDBJ databases">
        <authorList>
            <person name="Pan Q."/>
            <person name="Jouanno E."/>
            <person name="Zahm M."/>
            <person name="Klopp C."/>
            <person name="Cabau C."/>
            <person name="Louis A."/>
            <person name="Berthelot C."/>
            <person name="Parey E."/>
            <person name="Roest Crollius H."/>
            <person name="Montfort J."/>
            <person name="Robinson-Rechavi M."/>
            <person name="Bouchez O."/>
            <person name="Lampietro C."/>
            <person name="Lopez Roques C."/>
            <person name="Donnadieu C."/>
            <person name="Postlethwait J."/>
            <person name="Bobe J."/>
            <person name="Dillon D."/>
            <person name="Chandos A."/>
            <person name="von Hippel F."/>
            <person name="Guiguen Y."/>
        </authorList>
    </citation>
    <scope>NUCLEOTIDE SEQUENCE</scope>
    <source>
        <strain evidence="1">YG-Jan2019</strain>
    </source>
</reference>
<name>A0ACC2GQX7_DALPE</name>
<proteinExistence type="predicted"/>
<comment type="caution">
    <text evidence="1">The sequence shown here is derived from an EMBL/GenBank/DDBJ whole genome shotgun (WGS) entry which is preliminary data.</text>
</comment>
<dbReference type="Proteomes" id="UP001157502">
    <property type="component" value="Chromosome 10"/>
</dbReference>
<evidence type="ECO:0000313" key="1">
    <source>
        <dbReference type="EMBL" id="KAJ8006134.1"/>
    </source>
</evidence>
<sequence>MSTTIDRLLPPLTNRIPSPSYRLLSSVLRNTTKCAKARREGWQKVADKLNEATTGPTRTWEQVRVKYKNILQNATKKKAEQKKTCGDPASPRYTPAEELALGLNVNRPTVEGIPGGSSSLDQQPGISNSSTFITAVVDNTSILLPVYKQEVAETCSDSEETLSDDCPMEEVPTQRDIRSLYKRSLQEKIEYYDLKKQKIRGEMELDDLKKKKMTLEIELLEKDLQSRR</sequence>